<evidence type="ECO:0000313" key="2">
    <source>
        <dbReference type="Proteomes" id="UP001057402"/>
    </source>
</evidence>
<proteinExistence type="predicted"/>
<dbReference type="Proteomes" id="UP001057402">
    <property type="component" value="Chromosome 3"/>
</dbReference>
<reference evidence="2" key="1">
    <citation type="journal article" date="2023" name="Front. Plant Sci.">
        <title>Chromosomal-level genome assembly of Melastoma candidum provides insights into trichome evolution.</title>
        <authorList>
            <person name="Zhong Y."/>
            <person name="Wu W."/>
            <person name="Sun C."/>
            <person name="Zou P."/>
            <person name="Liu Y."/>
            <person name="Dai S."/>
            <person name="Zhou R."/>
        </authorList>
    </citation>
    <scope>NUCLEOTIDE SEQUENCE [LARGE SCALE GENOMIC DNA]</scope>
</reference>
<dbReference type="EMBL" id="CM042882">
    <property type="protein sequence ID" value="KAI4382424.1"/>
    <property type="molecule type" value="Genomic_DNA"/>
</dbReference>
<organism evidence="1 2">
    <name type="scientific">Melastoma candidum</name>
    <dbReference type="NCBI Taxonomy" id="119954"/>
    <lineage>
        <taxon>Eukaryota</taxon>
        <taxon>Viridiplantae</taxon>
        <taxon>Streptophyta</taxon>
        <taxon>Embryophyta</taxon>
        <taxon>Tracheophyta</taxon>
        <taxon>Spermatophyta</taxon>
        <taxon>Magnoliopsida</taxon>
        <taxon>eudicotyledons</taxon>
        <taxon>Gunneridae</taxon>
        <taxon>Pentapetalae</taxon>
        <taxon>rosids</taxon>
        <taxon>malvids</taxon>
        <taxon>Myrtales</taxon>
        <taxon>Melastomataceae</taxon>
        <taxon>Melastomatoideae</taxon>
        <taxon>Melastomateae</taxon>
        <taxon>Melastoma</taxon>
    </lineage>
</organism>
<gene>
    <name evidence="1" type="ORF">MLD38_008392</name>
</gene>
<sequence length="72" mass="8214">MLCLIKEWRPHRPGRYPDACAAGLGGPKQREGGRYDVQMKRFNYSPKAPLQLLPLDLQKSRGLEFLESSQRG</sequence>
<comment type="caution">
    <text evidence="1">The sequence shown here is derived from an EMBL/GenBank/DDBJ whole genome shotgun (WGS) entry which is preliminary data.</text>
</comment>
<protein>
    <submittedName>
        <fullName evidence="1">Uncharacterized protein</fullName>
    </submittedName>
</protein>
<keyword evidence="2" id="KW-1185">Reference proteome</keyword>
<name>A0ACB9RU44_9MYRT</name>
<accession>A0ACB9RU44</accession>
<evidence type="ECO:0000313" key="1">
    <source>
        <dbReference type="EMBL" id="KAI4382424.1"/>
    </source>
</evidence>